<name>A0AAJ0H205_9PEZI</name>
<keyword evidence="7" id="KW-0539">Nucleus</keyword>
<keyword evidence="3 7" id="KW-0479">Metal-binding</keyword>
<comment type="function">
    <text evidence="7">Telomerase is a ribonucleoprotein enzyme essential for the replication of chromosome termini in most eukaryotes. It elongates telomeres. It is a reverse transcriptase that adds simple sequence repeats to chromosome ends by copying a template sequence within the RNA component of the enzyme.</text>
</comment>
<evidence type="ECO:0000256" key="6">
    <source>
        <dbReference type="ARBA" id="ARBA00048173"/>
    </source>
</evidence>
<keyword evidence="7" id="KW-0158">Chromosome</keyword>
<comment type="caution">
    <text evidence="10">The sequence shown here is derived from an EMBL/GenBank/DDBJ whole genome shotgun (WGS) entry which is preliminary data.</text>
</comment>
<dbReference type="RefSeq" id="XP_062725845.1">
    <property type="nucleotide sequence ID" value="XM_062862912.1"/>
</dbReference>
<dbReference type="EMBL" id="JAUDZG010000001">
    <property type="protein sequence ID" value="KAK3310065.1"/>
    <property type="molecule type" value="Genomic_DNA"/>
</dbReference>
<evidence type="ECO:0000256" key="2">
    <source>
        <dbReference type="ARBA" id="ARBA00022695"/>
    </source>
</evidence>
<evidence type="ECO:0000256" key="4">
    <source>
        <dbReference type="ARBA" id="ARBA00022842"/>
    </source>
</evidence>
<keyword evidence="2 7" id="KW-0548">Nucleotidyltransferase</keyword>
<dbReference type="GeneID" id="87881741"/>
<evidence type="ECO:0000256" key="8">
    <source>
        <dbReference type="SAM" id="MobiDB-lite"/>
    </source>
</evidence>
<evidence type="ECO:0000259" key="9">
    <source>
        <dbReference type="Pfam" id="PF12009"/>
    </source>
</evidence>
<dbReference type="GO" id="GO:0000333">
    <property type="term" value="C:telomerase catalytic core complex"/>
    <property type="evidence" value="ECO:0007669"/>
    <property type="project" value="TreeGrafter"/>
</dbReference>
<comment type="subcellular location">
    <subcellularLocation>
        <location evidence="7">Nucleus</location>
    </subcellularLocation>
    <subcellularLocation>
        <location evidence="7">Chromosome</location>
        <location evidence="7">Telomere</location>
    </subcellularLocation>
</comment>
<evidence type="ECO:0000256" key="3">
    <source>
        <dbReference type="ARBA" id="ARBA00022723"/>
    </source>
</evidence>
<comment type="similarity">
    <text evidence="7">Belongs to the reverse transcriptase family. Telomerase subfamily.</text>
</comment>
<protein>
    <recommendedName>
        <fullName evidence="7">Telomerase reverse transcriptase</fullName>
        <ecNumber evidence="7">2.7.7.49</ecNumber>
    </recommendedName>
    <alternativeName>
        <fullName evidence="7">Telomerase catalytic subunit</fullName>
    </alternativeName>
</protein>
<dbReference type="GO" id="GO:0000781">
    <property type="term" value="C:chromosome, telomeric region"/>
    <property type="evidence" value="ECO:0007669"/>
    <property type="project" value="UniProtKB-SubCell"/>
</dbReference>
<feature type="region of interest" description="Disordered" evidence="8">
    <location>
        <begin position="105"/>
        <end position="128"/>
    </location>
</feature>
<evidence type="ECO:0000256" key="5">
    <source>
        <dbReference type="ARBA" id="ARBA00022918"/>
    </source>
</evidence>
<keyword evidence="4 7" id="KW-0460">Magnesium</keyword>
<dbReference type="Proteomes" id="UP001273166">
    <property type="component" value="Unassembled WGS sequence"/>
</dbReference>
<dbReference type="GO" id="GO:0042162">
    <property type="term" value="F:telomeric DNA binding"/>
    <property type="evidence" value="ECO:0007669"/>
    <property type="project" value="TreeGrafter"/>
</dbReference>
<evidence type="ECO:0000313" key="11">
    <source>
        <dbReference type="Proteomes" id="UP001273166"/>
    </source>
</evidence>
<reference evidence="10" key="1">
    <citation type="journal article" date="2023" name="Mol. Phylogenet. Evol.">
        <title>Genome-scale phylogeny and comparative genomics of the fungal order Sordariales.</title>
        <authorList>
            <person name="Hensen N."/>
            <person name="Bonometti L."/>
            <person name="Westerberg I."/>
            <person name="Brannstrom I.O."/>
            <person name="Guillou S."/>
            <person name="Cros-Aarteil S."/>
            <person name="Calhoun S."/>
            <person name="Haridas S."/>
            <person name="Kuo A."/>
            <person name="Mondo S."/>
            <person name="Pangilinan J."/>
            <person name="Riley R."/>
            <person name="LaButti K."/>
            <person name="Andreopoulos B."/>
            <person name="Lipzen A."/>
            <person name="Chen C."/>
            <person name="Yan M."/>
            <person name="Daum C."/>
            <person name="Ng V."/>
            <person name="Clum A."/>
            <person name="Steindorff A."/>
            <person name="Ohm R.A."/>
            <person name="Martin F."/>
            <person name="Silar P."/>
            <person name="Natvig D.O."/>
            <person name="Lalanne C."/>
            <person name="Gautier V."/>
            <person name="Ament-Velasquez S.L."/>
            <person name="Kruys A."/>
            <person name="Hutchinson M.I."/>
            <person name="Powell A.J."/>
            <person name="Barry K."/>
            <person name="Miller A.N."/>
            <person name="Grigoriev I.V."/>
            <person name="Debuchy R."/>
            <person name="Gladieux P."/>
            <person name="Hiltunen Thoren M."/>
            <person name="Johannesson H."/>
        </authorList>
    </citation>
    <scope>NUCLEOTIDE SEQUENCE</scope>
    <source>
        <strain evidence="10">CBS 333.67</strain>
    </source>
</reference>
<keyword evidence="7" id="KW-0779">Telomere</keyword>
<keyword evidence="11" id="KW-1185">Reference proteome</keyword>
<dbReference type="AlphaFoldDB" id="A0AAJ0H205"/>
<proteinExistence type="inferred from homology"/>
<dbReference type="Gene3D" id="1.10.132.70">
    <property type="match status" value="1"/>
</dbReference>
<dbReference type="GO" id="GO:0007004">
    <property type="term" value="P:telomere maintenance via telomerase"/>
    <property type="evidence" value="ECO:0007669"/>
    <property type="project" value="TreeGrafter"/>
</dbReference>
<reference evidence="10" key="2">
    <citation type="submission" date="2023-06" db="EMBL/GenBank/DDBJ databases">
        <authorList>
            <consortium name="Lawrence Berkeley National Laboratory"/>
            <person name="Mondo S.J."/>
            <person name="Hensen N."/>
            <person name="Bonometti L."/>
            <person name="Westerberg I."/>
            <person name="Brannstrom I.O."/>
            <person name="Guillou S."/>
            <person name="Cros-Aarteil S."/>
            <person name="Calhoun S."/>
            <person name="Haridas S."/>
            <person name="Kuo A."/>
            <person name="Pangilinan J."/>
            <person name="Riley R."/>
            <person name="Labutti K."/>
            <person name="Andreopoulos B."/>
            <person name="Lipzen A."/>
            <person name="Chen C."/>
            <person name="Yanf M."/>
            <person name="Daum C."/>
            <person name="Ng V."/>
            <person name="Clum A."/>
            <person name="Steindorff A."/>
            <person name="Ohm R."/>
            <person name="Martin F."/>
            <person name="Silar P."/>
            <person name="Natvig D."/>
            <person name="Lalanne C."/>
            <person name="Gautier V."/>
            <person name="Ament-Velasquez S.L."/>
            <person name="Kruys A."/>
            <person name="Hutchinson M.I."/>
            <person name="Powell A.J."/>
            <person name="Barry K."/>
            <person name="Miller A.N."/>
            <person name="Grigoriev I.V."/>
            <person name="Debuchy R."/>
            <person name="Gladieux P."/>
            <person name="Thoren M.H."/>
            <person name="Johannesson H."/>
        </authorList>
    </citation>
    <scope>NUCLEOTIDE SEQUENCE</scope>
    <source>
        <strain evidence="10">CBS 333.67</strain>
    </source>
</reference>
<dbReference type="GO" id="GO:0003720">
    <property type="term" value="F:telomerase activity"/>
    <property type="evidence" value="ECO:0007669"/>
    <property type="project" value="InterPro"/>
</dbReference>
<gene>
    <name evidence="10" type="ORF">B0T15DRAFT_22848</name>
</gene>
<feature type="domain" description="Telomerase ribonucleoprotein complex - RNA-binding" evidence="9">
    <location>
        <begin position="334"/>
        <end position="391"/>
    </location>
</feature>
<dbReference type="GO" id="GO:0070034">
    <property type="term" value="F:telomerase RNA binding"/>
    <property type="evidence" value="ECO:0007669"/>
    <property type="project" value="TreeGrafter"/>
</dbReference>
<evidence type="ECO:0000256" key="7">
    <source>
        <dbReference type="RuleBase" id="RU365061"/>
    </source>
</evidence>
<evidence type="ECO:0000313" key="10">
    <source>
        <dbReference type="EMBL" id="KAK3310065.1"/>
    </source>
</evidence>
<dbReference type="PANTHER" id="PTHR12066:SF0">
    <property type="entry name" value="TELOMERASE REVERSE TRANSCRIPTASE"/>
    <property type="match status" value="1"/>
</dbReference>
<dbReference type="Pfam" id="PF12009">
    <property type="entry name" value="Telomerase_RBD"/>
    <property type="match status" value="1"/>
</dbReference>
<keyword evidence="1 7" id="KW-0808">Transferase</keyword>
<dbReference type="EC" id="2.7.7.49" evidence="7"/>
<sequence>MFSRESANSWPKHLLCDGFRRQAGPSNGRNPATATAIPGLHSVYPNQHVQALRASPWPQLLMLLGKEGERIMIDLLVDCAIFRSVKAGKGNLYQLSGIPVSQLEPLGQDGDKEGLPLTGAGQRNAERRPSEISFVRSRMLYARAAFNARGLVHFGLRHIHVLNRFPYKGPSTAGADKDDGSVAHIMMYMFPRQFGLHNVFTSTVDRQQTAQKFQDYTLREEEIAHKFPAAEAGGKPTKHVPKRLRGKLMSLVQRLQVLHKRCSYAELLHHYCPVYGQFDGKGKVPADAIKTLPSSSRSLTRSVGGGKKSKCPAAVPPPALQYGSLTDLATPVSSVSALCQAVLSKVIPNEFWGQGATQEHNRACFLKSVHHFIHLRRFESMCLHEVMQGMK</sequence>
<dbReference type="PANTHER" id="PTHR12066">
    <property type="entry name" value="TELOMERASE REVERSE TRANSCRIPTASE"/>
    <property type="match status" value="1"/>
</dbReference>
<dbReference type="GO" id="GO:0046872">
    <property type="term" value="F:metal ion binding"/>
    <property type="evidence" value="ECO:0007669"/>
    <property type="project" value="UniProtKB-KW"/>
</dbReference>
<dbReference type="InterPro" id="IPR003545">
    <property type="entry name" value="Telomerase_RT"/>
</dbReference>
<dbReference type="InterPro" id="IPR021891">
    <property type="entry name" value="Telomerase_RBD"/>
</dbReference>
<comment type="catalytic activity">
    <reaction evidence="6 7">
        <text>DNA(n) + a 2'-deoxyribonucleoside 5'-triphosphate = DNA(n+1) + diphosphate</text>
        <dbReference type="Rhea" id="RHEA:22508"/>
        <dbReference type="Rhea" id="RHEA-COMP:17339"/>
        <dbReference type="Rhea" id="RHEA-COMP:17340"/>
        <dbReference type="ChEBI" id="CHEBI:33019"/>
        <dbReference type="ChEBI" id="CHEBI:61560"/>
        <dbReference type="ChEBI" id="CHEBI:173112"/>
        <dbReference type="EC" id="2.7.7.49"/>
    </reaction>
</comment>
<organism evidence="10 11">
    <name type="scientific">Chaetomium strumarium</name>
    <dbReference type="NCBI Taxonomy" id="1170767"/>
    <lineage>
        <taxon>Eukaryota</taxon>
        <taxon>Fungi</taxon>
        <taxon>Dikarya</taxon>
        <taxon>Ascomycota</taxon>
        <taxon>Pezizomycotina</taxon>
        <taxon>Sordariomycetes</taxon>
        <taxon>Sordariomycetidae</taxon>
        <taxon>Sordariales</taxon>
        <taxon>Chaetomiaceae</taxon>
        <taxon>Chaetomium</taxon>
    </lineage>
</organism>
<evidence type="ECO:0000256" key="1">
    <source>
        <dbReference type="ARBA" id="ARBA00022679"/>
    </source>
</evidence>
<keyword evidence="5 7" id="KW-0695">RNA-directed DNA polymerase</keyword>
<accession>A0AAJ0H205</accession>